<dbReference type="OrthoDB" id="9796131at2"/>
<name>A0A3A8KLV2_9BACT</name>
<gene>
    <name evidence="1" type="ORF">D7X32_14040</name>
</gene>
<keyword evidence="2" id="KW-1185">Reference proteome</keyword>
<organism evidence="1 2">
    <name type="scientific">Corallococcus carmarthensis</name>
    <dbReference type="NCBI Taxonomy" id="2316728"/>
    <lineage>
        <taxon>Bacteria</taxon>
        <taxon>Pseudomonadati</taxon>
        <taxon>Myxococcota</taxon>
        <taxon>Myxococcia</taxon>
        <taxon>Myxococcales</taxon>
        <taxon>Cystobacterineae</taxon>
        <taxon>Myxococcaceae</taxon>
        <taxon>Corallococcus</taxon>
    </lineage>
</organism>
<dbReference type="AlphaFoldDB" id="A0A3A8KLV2"/>
<dbReference type="EMBL" id="RAWE01000041">
    <property type="protein sequence ID" value="RKH03412.1"/>
    <property type="molecule type" value="Genomic_DNA"/>
</dbReference>
<dbReference type="RefSeq" id="WP_120603050.1">
    <property type="nucleotide sequence ID" value="NZ_RAWE01000041.1"/>
</dbReference>
<protein>
    <submittedName>
        <fullName evidence="1">Uncharacterized protein</fullName>
    </submittedName>
</protein>
<accession>A0A3A8KLV2</accession>
<reference evidence="2" key="1">
    <citation type="submission" date="2018-09" db="EMBL/GenBank/DDBJ databases">
        <authorList>
            <person name="Livingstone P.G."/>
            <person name="Whitworth D.E."/>
        </authorList>
    </citation>
    <scope>NUCLEOTIDE SEQUENCE [LARGE SCALE GENOMIC DNA]</scope>
    <source>
        <strain evidence="2">CA043D</strain>
    </source>
</reference>
<evidence type="ECO:0000313" key="1">
    <source>
        <dbReference type="EMBL" id="RKH03412.1"/>
    </source>
</evidence>
<sequence length="813" mass="88058">MTSPWLQWSGRHGTSQFQGIDYLELKLLPDEQAPTSATLVVHLQRPWVAPQFSEKSFAISGGLRITDVGFTYVGEDGAQKTVTLALSKVGDASDYTLTLLSAGDGPSSPRVHPFFGSATFEFTLSCERGDCRPLAEQPPKALQPRPAVDLLTKDFAGFVQMFGDWVRVKNPAWADLSPAALERVLVELLAHHGDFLSYYQDRVANEAFVDTASQRYSLRQHAEILGTRLFDGTAAETLLCFQALSDGYLPVGVEITTPAGASGAEVVFWLTERSRVLAAHNVLPLAAWPGAEDAIIPAGASEVLLWGTIENLYVGQPLAFLQGNHFSTTPPAEPVPPAQIVTVTAFRHERLPGWTASASDAPHTNESEVTVVAFEPPLATAVRPAWGEPDALRIHGNLGRARFGRSRQDRYSRSETAFSRDRQSYVLERRPGFSHLLLRALRLSETQVVFESSVTAAGLTVSSVRVELSIGSEKWQRVEHLHASQSFDRHFIATSDEDGSLWLEFGDGKQGRAVEVWSEDALSQAQQNSEQLPGDIVVDYRTGDAVAGNVGAGVLTRFVPGQSSVAGFTGLRGVNVLPGRGGLRAETREAVRLRIPASLRHGPVERAVSLADYAAAAATVKDVGRATARLLGGPFNAVLVLVDPEGQAGLSEPLRQAVFDRIDALRMTGREHFVSAAEYVPIDVRLGICVEPGSLPHRVRSAVLAALRPGSSAKPGYFHPDRLSFSDGLEVGELLAFVQRIPGVRSVKALRFRKLKVLSPNEVESRITLAPTEVVRNDGDDDMPDHGKLKVLVVGLDAGVTEKDFVIEEVVAP</sequence>
<comment type="caution">
    <text evidence="1">The sequence shown here is derived from an EMBL/GenBank/DDBJ whole genome shotgun (WGS) entry which is preliminary data.</text>
</comment>
<dbReference type="Proteomes" id="UP000268313">
    <property type="component" value="Unassembled WGS sequence"/>
</dbReference>
<proteinExistence type="predicted"/>
<evidence type="ECO:0000313" key="2">
    <source>
        <dbReference type="Proteomes" id="UP000268313"/>
    </source>
</evidence>